<comment type="caution">
    <text evidence="1">The sequence shown here is derived from an EMBL/GenBank/DDBJ whole genome shotgun (WGS) entry which is preliminary data.</text>
</comment>
<protein>
    <submittedName>
        <fullName evidence="1">Uncharacterized protein</fullName>
    </submittedName>
</protein>
<proteinExistence type="predicted"/>
<gene>
    <name evidence="1" type="ORF">EV44_g0522</name>
</gene>
<organism evidence="1 2">
    <name type="scientific">Uncinula necator</name>
    <name type="common">Grape powdery mildew</name>
    <dbReference type="NCBI Taxonomy" id="52586"/>
    <lineage>
        <taxon>Eukaryota</taxon>
        <taxon>Fungi</taxon>
        <taxon>Dikarya</taxon>
        <taxon>Ascomycota</taxon>
        <taxon>Pezizomycotina</taxon>
        <taxon>Leotiomycetes</taxon>
        <taxon>Erysiphales</taxon>
        <taxon>Erysiphaceae</taxon>
        <taxon>Erysiphe</taxon>
    </lineage>
</organism>
<keyword evidence="2" id="KW-1185">Reference proteome</keyword>
<dbReference type="HOGENOM" id="CLU_2322093_0_0_1"/>
<evidence type="ECO:0000313" key="2">
    <source>
        <dbReference type="Proteomes" id="UP000030854"/>
    </source>
</evidence>
<sequence length="99" mass="10652">MHFLQCLIKVTLFTSLTTLSVVSIPVLSNLELKSTLYNDGKVLETRASTGIASLEQKAVNEIGKTVGKTIGKAFLGIIKDSVTKSAKKEAKKTVQKATK</sequence>
<dbReference type="Proteomes" id="UP000030854">
    <property type="component" value="Unassembled WGS sequence"/>
</dbReference>
<name>A0A0B1NWT4_UNCNE</name>
<dbReference type="EMBL" id="JNVN01004257">
    <property type="protein sequence ID" value="KHJ30433.1"/>
    <property type="molecule type" value="Genomic_DNA"/>
</dbReference>
<evidence type="ECO:0000313" key="1">
    <source>
        <dbReference type="EMBL" id="KHJ30433.1"/>
    </source>
</evidence>
<reference evidence="1 2" key="1">
    <citation type="journal article" date="2014" name="BMC Genomics">
        <title>Adaptive genomic structural variation in the grape powdery mildew pathogen, Erysiphe necator.</title>
        <authorList>
            <person name="Jones L."/>
            <person name="Riaz S."/>
            <person name="Morales-Cruz A."/>
            <person name="Amrine K.C."/>
            <person name="McGuire B."/>
            <person name="Gubler W.D."/>
            <person name="Walker M.A."/>
            <person name="Cantu D."/>
        </authorList>
    </citation>
    <scope>NUCLEOTIDE SEQUENCE [LARGE SCALE GENOMIC DNA]</scope>
    <source>
        <strain evidence="2">c</strain>
    </source>
</reference>
<accession>A0A0B1NWT4</accession>
<dbReference type="AlphaFoldDB" id="A0A0B1NWT4"/>